<sequence>MPASSKIDKVVGGGIVEKLRARKTAQICKKRPTKVDAKSQLQRSRGVIVTMSVEQSGGISLKTPGGVATSHSRKISTTSALFSPMGVSFGVVCESTTENKEVIVDMKNCLKDNAKIATDKVNLVPEIKIPLRTNSKPLIFQFRKDLSFLREQQIEKLSEFNVKSIQQLLNIPFGKLLELKLSNKQFQLLIALVKNEMRDKKIPKEAQPLKAVAEELDKLDANDDDDEKPLVIDESLPTIYENKNVSNIKEERSLEAIEECFTQIRSVKVPQSRAALKEVRSELTEIISELNVKENRILDNIRNKKDTVKSAVTEEDVTTTTTPTNPNLQPTVMIRKLPTPLRKQKLNVDADSTTNLDLTFSNESEVKTVANVADAKKPRSAPVQKKAKKRNMKVMNLMEGKSNVDQEKFDISENADVHISGVSGVKKECVDERQSKVLEDRFELMSKIPSFESPLLTSKKIEIVKCDDSGVVLDESIKFNNEKVCVQDKHSKVPVLTNDLDTSANDQGSNVSHGSQCEDNFDVPIISAKRRIEFDAKTNDESGKFSTYDTGTVVTISNTPLSPISNDIMSPINPNFFSNDYKPALEINGHCTGILYLVKEIDLSNISINKPDNLDMLLRSNTADPRLLKFLKKENSALHSSATFCGINKVVQSDPRRSSSVYNADTFLKQNNQDLSQPTPNMLLYGCLQRSPWYQSLMSTMKIQINQTISILVRAINNFQKIRLSDPYAVFDIFKIYCAGELLEILENLGLFVDVNGVIYEKKNMSSYGGRSYGCASVVNATYSFIQPVEPQSVTVQQQMHSFTSPATNFSASPTTFQPSASFISCYIDSPRVATNKSPQMPQPYLRRSKPSPYRAPLPSVPPRRHCGLKVPYACNAAPTRSSLSPVKRQPRCSDSEEENWDLDENIKSSTPLKPSLSPCSANDYEHSSSKYANGNHKESW</sequence>
<proteinExistence type="predicted"/>
<feature type="region of interest" description="Disordered" evidence="1">
    <location>
        <begin position="880"/>
        <end position="941"/>
    </location>
</feature>
<protein>
    <submittedName>
        <fullName evidence="2">Uncharacterized protein</fullName>
    </submittedName>
</protein>
<organism evidence="2">
    <name type="scientific">Bactrocera dorsalis</name>
    <name type="common">Oriental fruit fly</name>
    <name type="synonym">Dacus dorsalis</name>
    <dbReference type="NCBI Taxonomy" id="27457"/>
    <lineage>
        <taxon>Eukaryota</taxon>
        <taxon>Metazoa</taxon>
        <taxon>Ecdysozoa</taxon>
        <taxon>Arthropoda</taxon>
        <taxon>Hexapoda</taxon>
        <taxon>Insecta</taxon>
        <taxon>Pterygota</taxon>
        <taxon>Neoptera</taxon>
        <taxon>Endopterygota</taxon>
        <taxon>Diptera</taxon>
        <taxon>Brachycera</taxon>
        <taxon>Muscomorpha</taxon>
        <taxon>Tephritoidea</taxon>
        <taxon>Tephritidae</taxon>
        <taxon>Bactrocera</taxon>
        <taxon>Bactrocera</taxon>
    </lineage>
</organism>
<evidence type="ECO:0000256" key="1">
    <source>
        <dbReference type="SAM" id="MobiDB-lite"/>
    </source>
</evidence>
<name>A0A034W2U2_BACDO</name>
<dbReference type="EMBL" id="GAKP01010859">
    <property type="protein sequence ID" value="JAC48093.1"/>
    <property type="molecule type" value="Transcribed_RNA"/>
</dbReference>
<dbReference type="OrthoDB" id="411372at2759"/>
<feature type="compositionally biased region" description="Low complexity" evidence="1">
    <location>
        <begin position="908"/>
        <end position="921"/>
    </location>
</feature>
<evidence type="ECO:0000313" key="2">
    <source>
        <dbReference type="EMBL" id="JAC48093.1"/>
    </source>
</evidence>
<feature type="region of interest" description="Disordered" evidence="1">
    <location>
        <begin position="835"/>
        <end position="861"/>
    </location>
</feature>
<dbReference type="AlphaFoldDB" id="A0A034W2U2"/>
<reference evidence="2" key="1">
    <citation type="journal article" date="2014" name="BMC Genomics">
        <title>Characterizing the developmental transcriptome of the oriental fruit fly, Bactrocera dorsalis (Diptera: Tephritidae) through comparative genomic analysis with Drosophila melanogaster utilizing modENCODE datasets.</title>
        <authorList>
            <person name="Geib S.M."/>
            <person name="Calla B."/>
            <person name="Hall B."/>
            <person name="Hou S."/>
            <person name="Manoukis N.C."/>
        </authorList>
    </citation>
    <scope>NUCLEOTIDE SEQUENCE</scope>
    <source>
        <strain evidence="2">Punador</strain>
    </source>
</reference>
<accession>A0A034W2U2</accession>